<dbReference type="Pfam" id="PF00571">
    <property type="entry name" value="CBS"/>
    <property type="match status" value="2"/>
</dbReference>
<dbReference type="InterPro" id="IPR046342">
    <property type="entry name" value="CBS_dom_sf"/>
</dbReference>
<dbReference type="OrthoDB" id="5431358at2"/>
<keyword evidence="1" id="KW-0129">CBS domain</keyword>
<dbReference type="SUPFAM" id="SSF54631">
    <property type="entry name" value="CBS-domain pair"/>
    <property type="match status" value="1"/>
</dbReference>
<name>M1PQ49_DESSD</name>
<evidence type="ECO:0000313" key="4">
    <source>
        <dbReference type="Proteomes" id="UP000011721"/>
    </source>
</evidence>
<dbReference type="CDD" id="cd02205">
    <property type="entry name" value="CBS_pair_SF"/>
    <property type="match status" value="1"/>
</dbReference>
<dbReference type="RefSeq" id="WP_015404187.1">
    <property type="nucleotide sequence ID" value="NC_020304.1"/>
</dbReference>
<dbReference type="EMBL" id="CP003985">
    <property type="protein sequence ID" value="AGF78496.1"/>
    <property type="molecule type" value="Genomic_DNA"/>
</dbReference>
<organism evidence="3 4">
    <name type="scientific">Desulfocapsa sulfexigens (strain DSM 10523 / SB164P1)</name>
    <dbReference type="NCBI Taxonomy" id="1167006"/>
    <lineage>
        <taxon>Bacteria</taxon>
        <taxon>Pseudomonadati</taxon>
        <taxon>Thermodesulfobacteriota</taxon>
        <taxon>Desulfobulbia</taxon>
        <taxon>Desulfobulbales</taxon>
        <taxon>Desulfocapsaceae</taxon>
        <taxon>Desulfocapsa</taxon>
    </lineage>
</organism>
<dbReference type="eggNOG" id="COG0517">
    <property type="taxonomic scope" value="Bacteria"/>
</dbReference>
<dbReference type="PROSITE" id="PS51371">
    <property type="entry name" value="CBS"/>
    <property type="match status" value="1"/>
</dbReference>
<dbReference type="AlphaFoldDB" id="M1PQ49"/>
<evidence type="ECO:0000256" key="1">
    <source>
        <dbReference type="PROSITE-ProRule" id="PRU00703"/>
    </source>
</evidence>
<sequence>MNSKTSIIRDIIIPLDRYPQLNENQTLQEAMETFRSFRAEQQDCACYKGILVVNDKNQLVGKLSLMDIMHGLVPRLVDATNVDKYEGKGKDSEFPNLSFLYEDKTFSGCGKNKQKSIKSLMKAITFSLPADTHMLKALVMMEHRKDFNVPVTDNGTIIGMLRLEEIFNSMCTSYCDIT</sequence>
<dbReference type="Gene3D" id="3.10.580.10">
    <property type="entry name" value="CBS-domain"/>
    <property type="match status" value="1"/>
</dbReference>
<dbReference type="HOGENOM" id="CLU_040681_8_1_7"/>
<dbReference type="InterPro" id="IPR000644">
    <property type="entry name" value="CBS_dom"/>
</dbReference>
<protein>
    <submittedName>
        <fullName evidence="3">cAMP-binding and CBS domain-containing putative signal-transduction protein</fullName>
    </submittedName>
</protein>
<dbReference type="STRING" id="1167006.UWK_01946"/>
<evidence type="ECO:0000259" key="2">
    <source>
        <dbReference type="PROSITE" id="PS51371"/>
    </source>
</evidence>
<dbReference type="Proteomes" id="UP000011721">
    <property type="component" value="Chromosome"/>
</dbReference>
<dbReference type="KEGG" id="dsf:UWK_01946"/>
<evidence type="ECO:0000313" key="3">
    <source>
        <dbReference type="EMBL" id="AGF78496.1"/>
    </source>
</evidence>
<accession>M1PQ49</accession>
<gene>
    <name evidence="3" type="ordered locus">UWK_01946</name>
</gene>
<reference evidence="4" key="1">
    <citation type="journal article" date="2013" name="Stand. Genomic Sci.">
        <title>Complete genome sequence of Desulfocapsa sulfexigens, a marine deltaproteobacterium specialized in disproportionating inorganic sulfur compounds.</title>
        <authorList>
            <person name="Finster K.W."/>
            <person name="Kjeldsen K.U."/>
            <person name="Kube M."/>
            <person name="Reinhardt R."/>
            <person name="Mussmann M."/>
            <person name="Amann R."/>
            <person name="Schreiber L."/>
        </authorList>
    </citation>
    <scope>NUCLEOTIDE SEQUENCE [LARGE SCALE GENOMIC DNA]</scope>
    <source>
        <strain evidence="4">DSM 10523 / SB164P1</strain>
    </source>
</reference>
<proteinExistence type="predicted"/>
<feature type="domain" description="CBS" evidence="2">
    <location>
        <begin position="12"/>
        <end position="79"/>
    </location>
</feature>
<keyword evidence="4" id="KW-1185">Reference proteome</keyword>